<feature type="compositionally biased region" description="Basic and acidic residues" evidence="1">
    <location>
        <begin position="37"/>
        <end position="49"/>
    </location>
</feature>
<dbReference type="AlphaFoldDB" id="L5LWA5"/>
<sequence>MNDSQQQAREKIVISNQPWGEKQASEPGHRGASQPGHTEKQKNMEDTTFHVDQIFHSLQQREPSLLNQEETGDPH</sequence>
<protein>
    <submittedName>
        <fullName evidence="2">Uncharacterized protein</fullName>
    </submittedName>
</protein>
<proteinExistence type="predicted"/>
<evidence type="ECO:0000313" key="3">
    <source>
        <dbReference type="Proteomes" id="UP000010556"/>
    </source>
</evidence>
<keyword evidence="3" id="KW-1185">Reference proteome</keyword>
<feature type="region of interest" description="Disordered" evidence="1">
    <location>
        <begin position="1"/>
        <end position="75"/>
    </location>
</feature>
<reference evidence="3" key="1">
    <citation type="journal article" date="2013" name="Science">
        <title>Comparative analysis of bat genomes provides insight into the evolution of flight and immunity.</title>
        <authorList>
            <person name="Zhang G."/>
            <person name="Cowled C."/>
            <person name="Shi Z."/>
            <person name="Huang Z."/>
            <person name="Bishop-Lilly K.A."/>
            <person name="Fang X."/>
            <person name="Wynne J.W."/>
            <person name="Xiong Z."/>
            <person name="Baker M.L."/>
            <person name="Zhao W."/>
            <person name="Tachedjian M."/>
            <person name="Zhu Y."/>
            <person name="Zhou P."/>
            <person name="Jiang X."/>
            <person name="Ng J."/>
            <person name="Yang L."/>
            <person name="Wu L."/>
            <person name="Xiao J."/>
            <person name="Feng Y."/>
            <person name="Chen Y."/>
            <person name="Sun X."/>
            <person name="Zhang Y."/>
            <person name="Marsh G.A."/>
            <person name="Crameri G."/>
            <person name="Broder C.C."/>
            <person name="Frey K.G."/>
            <person name="Wang L.F."/>
            <person name="Wang J."/>
        </authorList>
    </citation>
    <scope>NUCLEOTIDE SEQUENCE [LARGE SCALE GENOMIC DNA]</scope>
</reference>
<accession>L5LWA5</accession>
<gene>
    <name evidence="2" type="ORF">MDA_GLEAN10024656</name>
</gene>
<dbReference type="Proteomes" id="UP000010556">
    <property type="component" value="Unassembled WGS sequence"/>
</dbReference>
<name>L5LWA5_MYODS</name>
<evidence type="ECO:0000313" key="2">
    <source>
        <dbReference type="EMBL" id="ELK30709.1"/>
    </source>
</evidence>
<organism evidence="2 3">
    <name type="scientific">Myotis davidii</name>
    <name type="common">David's myotis</name>
    <dbReference type="NCBI Taxonomy" id="225400"/>
    <lineage>
        <taxon>Eukaryota</taxon>
        <taxon>Metazoa</taxon>
        <taxon>Chordata</taxon>
        <taxon>Craniata</taxon>
        <taxon>Vertebrata</taxon>
        <taxon>Euteleostomi</taxon>
        <taxon>Mammalia</taxon>
        <taxon>Eutheria</taxon>
        <taxon>Laurasiatheria</taxon>
        <taxon>Chiroptera</taxon>
        <taxon>Yangochiroptera</taxon>
        <taxon>Vespertilionidae</taxon>
        <taxon>Myotis</taxon>
    </lineage>
</organism>
<dbReference type="EMBL" id="KB106585">
    <property type="protein sequence ID" value="ELK30709.1"/>
    <property type="molecule type" value="Genomic_DNA"/>
</dbReference>
<evidence type="ECO:0000256" key="1">
    <source>
        <dbReference type="SAM" id="MobiDB-lite"/>
    </source>
</evidence>
<feature type="compositionally biased region" description="Polar residues" evidence="1">
    <location>
        <begin position="56"/>
        <end position="69"/>
    </location>
</feature>